<comment type="caution">
    <text evidence="3">The sequence shown here is derived from an EMBL/GenBank/DDBJ whole genome shotgun (WGS) entry which is preliminary data.</text>
</comment>
<feature type="coiled-coil region" evidence="1">
    <location>
        <begin position="30"/>
        <end position="57"/>
    </location>
</feature>
<protein>
    <submittedName>
        <fullName evidence="3">Endonuclease-reverse transcriptase</fullName>
    </submittedName>
</protein>
<reference evidence="3 4" key="1">
    <citation type="journal article" date="2015" name="Genome Biol. Evol.">
        <title>The genome of winter moth (Operophtera brumata) provides a genomic perspective on sexual dimorphism and phenology.</title>
        <authorList>
            <person name="Derks M.F."/>
            <person name="Smit S."/>
            <person name="Salis L."/>
            <person name="Schijlen E."/>
            <person name="Bossers A."/>
            <person name="Mateman C."/>
            <person name="Pijl A.S."/>
            <person name="de Ridder D."/>
            <person name="Groenen M.A."/>
            <person name="Visser M.E."/>
            <person name="Megens H.J."/>
        </authorList>
    </citation>
    <scope>NUCLEOTIDE SEQUENCE [LARGE SCALE GENOMIC DNA]</scope>
    <source>
        <strain evidence="3">WM2013NL</strain>
        <tissue evidence="3">Head and thorax</tissue>
    </source>
</reference>
<dbReference type="EMBL" id="JTDY01001718">
    <property type="protein sequence ID" value="KOB73088.1"/>
    <property type="molecule type" value="Genomic_DNA"/>
</dbReference>
<keyword evidence="3" id="KW-0255">Endonuclease</keyword>
<feature type="compositionally biased region" description="Basic and acidic residues" evidence="2">
    <location>
        <begin position="112"/>
        <end position="127"/>
    </location>
</feature>
<proteinExistence type="predicted"/>
<feature type="region of interest" description="Disordered" evidence="2">
    <location>
        <begin position="71"/>
        <end position="127"/>
    </location>
</feature>
<dbReference type="GO" id="GO:0003964">
    <property type="term" value="F:RNA-directed DNA polymerase activity"/>
    <property type="evidence" value="ECO:0007669"/>
    <property type="project" value="UniProtKB-KW"/>
</dbReference>
<evidence type="ECO:0000313" key="3">
    <source>
        <dbReference type="EMBL" id="KOB73088.1"/>
    </source>
</evidence>
<keyword evidence="4" id="KW-1185">Reference proteome</keyword>
<accession>A0A0L7LC69</accession>
<evidence type="ECO:0000256" key="1">
    <source>
        <dbReference type="SAM" id="Coils"/>
    </source>
</evidence>
<dbReference type="AlphaFoldDB" id="A0A0L7LC69"/>
<keyword evidence="1" id="KW-0175">Coiled coil</keyword>
<name>A0A0L7LC69_OPEBR</name>
<keyword evidence="3" id="KW-0695">RNA-directed DNA polymerase</keyword>
<keyword evidence="3" id="KW-0540">Nuclease</keyword>
<organism evidence="3 4">
    <name type="scientific">Operophtera brumata</name>
    <name type="common">Winter moth</name>
    <name type="synonym">Phalaena brumata</name>
    <dbReference type="NCBI Taxonomy" id="104452"/>
    <lineage>
        <taxon>Eukaryota</taxon>
        <taxon>Metazoa</taxon>
        <taxon>Ecdysozoa</taxon>
        <taxon>Arthropoda</taxon>
        <taxon>Hexapoda</taxon>
        <taxon>Insecta</taxon>
        <taxon>Pterygota</taxon>
        <taxon>Neoptera</taxon>
        <taxon>Endopterygota</taxon>
        <taxon>Lepidoptera</taxon>
        <taxon>Glossata</taxon>
        <taxon>Ditrysia</taxon>
        <taxon>Geometroidea</taxon>
        <taxon>Geometridae</taxon>
        <taxon>Larentiinae</taxon>
        <taxon>Operophtera</taxon>
    </lineage>
</organism>
<sequence length="127" mass="14592">MDMDFLIQKVKELMDIQTEKIKESVIKNVAANINQKLNTILDENKNLKLEVKHLQDNGKIAYVKGDKLIVKAPREDTRDKRKRNSLDSPTESPNQTQVPKKLNKTSILDYMARGRLESMGSEKPKNN</sequence>
<evidence type="ECO:0000256" key="2">
    <source>
        <dbReference type="SAM" id="MobiDB-lite"/>
    </source>
</evidence>
<keyword evidence="3" id="KW-0378">Hydrolase</keyword>
<gene>
    <name evidence="3" type="ORF">OBRU01_11217</name>
</gene>
<keyword evidence="3" id="KW-0808">Transferase</keyword>
<dbReference type="Proteomes" id="UP000037510">
    <property type="component" value="Unassembled WGS sequence"/>
</dbReference>
<evidence type="ECO:0000313" key="4">
    <source>
        <dbReference type="Proteomes" id="UP000037510"/>
    </source>
</evidence>
<dbReference type="GO" id="GO:0004519">
    <property type="term" value="F:endonuclease activity"/>
    <property type="evidence" value="ECO:0007669"/>
    <property type="project" value="UniProtKB-KW"/>
</dbReference>
<keyword evidence="3" id="KW-0548">Nucleotidyltransferase</keyword>
<feature type="compositionally biased region" description="Polar residues" evidence="2">
    <location>
        <begin position="86"/>
        <end position="98"/>
    </location>
</feature>